<protein>
    <submittedName>
        <fullName evidence="1">Uncharacterized protein</fullName>
    </submittedName>
</protein>
<dbReference type="EMBL" id="PTIS01000004">
    <property type="protein sequence ID" value="PPK48865.1"/>
    <property type="molecule type" value="Genomic_DNA"/>
</dbReference>
<proteinExistence type="predicted"/>
<dbReference type="OrthoDB" id="1888745at2"/>
<gene>
    <name evidence="1" type="ORF">BD821_104135</name>
</gene>
<organism evidence="1 2">
    <name type="scientific">Clostridium algidicarnis DSM 15099</name>
    <dbReference type="NCBI Taxonomy" id="1121295"/>
    <lineage>
        <taxon>Bacteria</taxon>
        <taxon>Bacillati</taxon>
        <taxon>Bacillota</taxon>
        <taxon>Clostridia</taxon>
        <taxon>Eubacteriales</taxon>
        <taxon>Clostridiaceae</taxon>
        <taxon>Clostridium</taxon>
    </lineage>
</organism>
<evidence type="ECO:0000313" key="2">
    <source>
        <dbReference type="Proteomes" id="UP000239863"/>
    </source>
</evidence>
<accession>A0A2S6FZ20</accession>
<dbReference type="Proteomes" id="UP000239863">
    <property type="component" value="Unassembled WGS sequence"/>
</dbReference>
<reference evidence="1 2" key="1">
    <citation type="submission" date="2018-02" db="EMBL/GenBank/DDBJ databases">
        <title>Genomic Encyclopedia of Archaeal and Bacterial Type Strains, Phase II (KMG-II): from individual species to whole genera.</title>
        <authorList>
            <person name="Goeker M."/>
        </authorList>
    </citation>
    <scope>NUCLEOTIDE SEQUENCE [LARGE SCALE GENOMIC DNA]</scope>
    <source>
        <strain evidence="1 2">DSM 15099</strain>
    </source>
</reference>
<sequence length="275" mass="31844">MIDILNISIQKRGTPYEKSTLFSKITDKMKCSIDNKIYVKEIDLNIHCGRLPQNKHHVSYVNNIKNVTNKMKSNDFIISPKGIREYDYYFTNDFQKELFSYSVVKSIKLILRKTNKSLKNSTILIDEASDPKVYGILKEVSKSCRHIILLSKNIKETLKIQQNIISNFGVSPEVTSDEKYALKLCDFIISTKEKSYEYCDNIWYINNRDLPFKLKGTVINDISFKTQWNELSSDVSPELIGAILSQMQGKDVESALRYNGVFIHKIKFNENLIDI</sequence>
<evidence type="ECO:0000313" key="1">
    <source>
        <dbReference type="EMBL" id="PPK48865.1"/>
    </source>
</evidence>
<dbReference type="RefSeq" id="WP_104409571.1">
    <property type="nucleotide sequence ID" value="NZ_PTIS01000004.1"/>
</dbReference>
<dbReference type="STRING" id="37659.GCA_000703125_00776"/>
<name>A0A2S6FZ20_9CLOT</name>
<comment type="caution">
    <text evidence="1">The sequence shown here is derived from an EMBL/GenBank/DDBJ whole genome shotgun (WGS) entry which is preliminary data.</text>
</comment>
<dbReference type="AlphaFoldDB" id="A0A2S6FZ20"/>